<evidence type="ECO:0000256" key="1">
    <source>
        <dbReference type="SAM" id="MobiDB-lite"/>
    </source>
</evidence>
<dbReference type="EMBL" id="CM000142">
    <property type="protein sequence ID" value="EEE64012.1"/>
    <property type="molecule type" value="Genomic_DNA"/>
</dbReference>
<name>B9FKM8_ORYSJ</name>
<organism evidence="2">
    <name type="scientific">Oryza sativa subsp. japonica</name>
    <name type="common">Rice</name>
    <dbReference type="NCBI Taxonomy" id="39947"/>
    <lineage>
        <taxon>Eukaryota</taxon>
        <taxon>Viridiplantae</taxon>
        <taxon>Streptophyta</taxon>
        <taxon>Embryophyta</taxon>
        <taxon>Tracheophyta</taxon>
        <taxon>Spermatophyta</taxon>
        <taxon>Magnoliopsida</taxon>
        <taxon>Liliopsida</taxon>
        <taxon>Poales</taxon>
        <taxon>Poaceae</taxon>
        <taxon>BOP clade</taxon>
        <taxon>Oryzoideae</taxon>
        <taxon>Oryzeae</taxon>
        <taxon>Oryzinae</taxon>
        <taxon>Oryza</taxon>
        <taxon>Oryza sativa</taxon>
    </lineage>
</organism>
<proteinExistence type="predicted"/>
<protein>
    <submittedName>
        <fullName evidence="2">Uncharacterized protein</fullName>
    </submittedName>
</protein>
<dbReference type="AlphaFoldDB" id="B9FKM8"/>
<feature type="compositionally biased region" description="Low complexity" evidence="1">
    <location>
        <begin position="1"/>
        <end position="16"/>
    </location>
</feature>
<evidence type="ECO:0000313" key="2">
    <source>
        <dbReference type="EMBL" id="EEE64012.1"/>
    </source>
</evidence>
<reference evidence="2" key="2">
    <citation type="submission" date="2008-12" db="EMBL/GenBank/DDBJ databases">
        <title>Improved gene annotation of the rice (Oryza sativa) genomes.</title>
        <authorList>
            <person name="Wang J."/>
            <person name="Li R."/>
            <person name="Fan W."/>
            <person name="Huang Q."/>
            <person name="Zhang J."/>
            <person name="Zhou Y."/>
            <person name="Hu Y."/>
            <person name="Zi S."/>
            <person name="Li J."/>
            <person name="Ni P."/>
            <person name="Zheng H."/>
            <person name="Zhang Y."/>
            <person name="Zhao M."/>
            <person name="Hao Q."/>
            <person name="McDermott J."/>
            <person name="Samudrala R."/>
            <person name="Kristiansen K."/>
            <person name="Wong G.K.-S."/>
        </authorList>
    </citation>
    <scope>NUCLEOTIDE SEQUENCE</scope>
</reference>
<reference evidence="2" key="1">
    <citation type="journal article" date="2005" name="PLoS Biol.">
        <title>The genomes of Oryza sativa: a history of duplications.</title>
        <authorList>
            <person name="Yu J."/>
            <person name="Wang J."/>
            <person name="Lin W."/>
            <person name="Li S."/>
            <person name="Li H."/>
            <person name="Zhou J."/>
            <person name="Ni P."/>
            <person name="Dong W."/>
            <person name="Hu S."/>
            <person name="Zeng C."/>
            <person name="Zhang J."/>
            <person name="Zhang Y."/>
            <person name="Li R."/>
            <person name="Xu Z."/>
            <person name="Li S."/>
            <person name="Li X."/>
            <person name="Zheng H."/>
            <person name="Cong L."/>
            <person name="Lin L."/>
            <person name="Yin J."/>
            <person name="Geng J."/>
            <person name="Li G."/>
            <person name="Shi J."/>
            <person name="Liu J."/>
            <person name="Lv H."/>
            <person name="Li J."/>
            <person name="Wang J."/>
            <person name="Deng Y."/>
            <person name="Ran L."/>
            <person name="Shi X."/>
            <person name="Wang X."/>
            <person name="Wu Q."/>
            <person name="Li C."/>
            <person name="Ren X."/>
            <person name="Wang J."/>
            <person name="Wang X."/>
            <person name="Li D."/>
            <person name="Liu D."/>
            <person name="Zhang X."/>
            <person name="Ji Z."/>
            <person name="Zhao W."/>
            <person name="Sun Y."/>
            <person name="Zhang Z."/>
            <person name="Bao J."/>
            <person name="Han Y."/>
            <person name="Dong L."/>
            <person name="Ji J."/>
            <person name="Chen P."/>
            <person name="Wu S."/>
            <person name="Liu J."/>
            <person name="Xiao Y."/>
            <person name="Bu D."/>
            <person name="Tan J."/>
            <person name="Yang L."/>
            <person name="Ye C."/>
            <person name="Zhang J."/>
            <person name="Xu J."/>
            <person name="Zhou Y."/>
            <person name="Yu Y."/>
            <person name="Zhang B."/>
            <person name="Zhuang S."/>
            <person name="Wei H."/>
            <person name="Liu B."/>
            <person name="Lei M."/>
            <person name="Yu H."/>
            <person name="Li Y."/>
            <person name="Xu H."/>
            <person name="Wei S."/>
            <person name="He X."/>
            <person name="Fang L."/>
            <person name="Zhang Z."/>
            <person name="Zhang Y."/>
            <person name="Huang X."/>
            <person name="Su Z."/>
            <person name="Tong W."/>
            <person name="Li J."/>
            <person name="Tong Z."/>
            <person name="Li S."/>
            <person name="Ye J."/>
            <person name="Wang L."/>
            <person name="Fang L."/>
            <person name="Lei T."/>
            <person name="Chen C."/>
            <person name="Chen H."/>
            <person name="Xu Z."/>
            <person name="Li H."/>
            <person name="Huang H."/>
            <person name="Zhang F."/>
            <person name="Xu H."/>
            <person name="Li N."/>
            <person name="Zhao C."/>
            <person name="Li S."/>
            <person name="Dong L."/>
            <person name="Huang Y."/>
            <person name="Li L."/>
            <person name="Xi Y."/>
            <person name="Qi Q."/>
            <person name="Li W."/>
            <person name="Zhang B."/>
            <person name="Hu W."/>
            <person name="Zhang Y."/>
            <person name="Tian X."/>
            <person name="Jiao Y."/>
            <person name="Liang X."/>
            <person name="Jin J."/>
            <person name="Gao L."/>
            <person name="Zheng W."/>
            <person name="Hao B."/>
            <person name="Liu S."/>
            <person name="Wang W."/>
            <person name="Yuan L."/>
            <person name="Cao M."/>
            <person name="McDermott J."/>
            <person name="Samudrala R."/>
            <person name="Wang J."/>
            <person name="Wong G.K."/>
            <person name="Yang H."/>
        </authorList>
    </citation>
    <scope>NUCLEOTIDE SEQUENCE [LARGE SCALE GENOMIC DNA]</scope>
</reference>
<feature type="region of interest" description="Disordered" evidence="1">
    <location>
        <begin position="1"/>
        <end position="60"/>
    </location>
</feature>
<accession>B9FKM8</accession>
<gene>
    <name evidence="2" type="ORF">OsJ_18841</name>
</gene>
<dbReference type="Proteomes" id="UP000007752">
    <property type="component" value="Chromosome 5"/>
</dbReference>
<sequence length="158" mass="16206">MRGVVGAASDAEATEAAGGGRRRPSGGGGAPVPLLDLGHHAGADEAGSGGGPRAPGVCSHALPQRNSSKQMRSMMRLRICCLLVSAGVGGITGEGNSEVVLLLQRVQAGAAEGRRERAAGHLDRLHPALPVAWPPPNPRRPLYIPYRRPCCCIPVASA</sequence>